<feature type="signal peptide" evidence="1">
    <location>
        <begin position="1"/>
        <end position="41"/>
    </location>
</feature>
<keyword evidence="3" id="KW-1185">Reference proteome</keyword>
<dbReference type="Proteomes" id="UP001500021">
    <property type="component" value="Unassembled WGS sequence"/>
</dbReference>
<evidence type="ECO:0000313" key="2">
    <source>
        <dbReference type="EMBL" id="GAA0811019.1"/>
    </source>
</evidence>
<keyword evidence="1" id="KW-0732">Signal</keyword>
<evidence type="ECO:0000256" key="1">
    <source>
        <dbReference type="SAM" id="SignalP"/>
    </source>
</evidence>
<gene>
    <name evidence="2" type="ORF">GCM10009111_02900</name>
</gene>
<organism evidence="2 3">
    <name type="scientific">Colwellia asteriadis</name>
    <dbReference type="NCBI Taxonomy" id="517723"/>
    <lineage>
        <taxon>Bacteria</taxon>
        <taxon>Pseudomonadati</taxon>
        <taxon>Pseudomonadota</taxon>
        <taxon>Gammaproteobacteria</taxon>
        <taxon>Alteromonadales</taxon>
        <taxon>Colwelliaceae</taxon>
        <taxon>Colwellia</taxon>
    </lineage>
</organism>
<name>A0ABN1L2S7_9GAMM</name>
<comment type="caution">
    <text evidence="2">The sequence shown here is derived from an EMBL/GenBank/DDBJ whole genome shotgun (WGS) entry which is preliminary data.</text>
</comment>
<sequence length="230" mass="25286">MPSALMTTNKSVNNTFNKAAKKRATIMLAVLLSTGLPTVCAAETLKGSVASAATGLSLYEGVSIDFQRAGIKGVFDSSGVVSGIGINYQTKLMQLTRDTEQVNLYGRINYQLNQGEQNKSLTQNEITMGVNWAYSGRVHYYVESSLMKQQVDSAEDNYSELFELARIGTRYNFYQDNAINIALEYRDGVDKELGYRIALEAINGQYVSSSIGYQSVGDNQVLFLSLQSAF</sequence>
<dbReference type="EMBL" id="BAAAFA010000001">
    <property type="protein sequence ID" value="GAA0811019.1"/>
    <property type="molecule type" value="Genomic_DNA"/>
</dbReference>
<protein>
    <recommendedName>
        <fullName evidence="4">Outer membrane protein beta-barrel domain-containing protein</fullName>
    </recommendedName>
</protein>
<evidence type="ECO:0008006" key="4">
    <source>
        <dbReference type="Google" id="ProtNLM"/>
    </source>
</evidence>
<accession>A0ABN1L2S7</accession>
<proteinExistence type="predicted"/>
<feature type="chain" id="PRO_5045869685" description="Outer membrane protein beta-barrel domain-containing protein" evidence="1">
    <location>
        <begin position="42"/>
        <end position="230"/>
    </location>
</feature>
<evidence type="ECO:0000313" key="3">
    <source>
        <dbReference type="Proteomes" id="UP001500021"/>
    </source>
</evidence>
<reference evidence="2 3" key="1">
    <citation type="journal article" date="2019" name="Int. J. Syst. Evol. Microbiol.">
        <title>The Global Catalogue of Microorganisms (GCM) 10K type strain sequencing project: providing services to taxonomists for standard genome sequencing and annotation.</title>
        <authorList>
            <consortium name="The Broad Institute Genomics Platform"/>
            <consortium name="The Broad Institute Genome Sequencing Center for Infectious Disease"/>
            <person name="Wu L."/>
            <person name="Ma J."/>
        </authorList>
    </citation>
    <scope>NUCLEOTIDE SEQUENCE [LARGE SCALE GENOMIC DNA]</scope>
    <source>
        <strain evidence="2 3">JCM 15608</strain>
    </source>
</reference>